<dbReference type="AlphaFoldDB" id="A0A6V7D0D9"/>
<dbReference type="EMBL" id="LR828253">
    <property type="protein sequence ID" value="CAD0325290.1"/>
    <property type="molecule type" value="Genomic_DNA"/>
</dbReference>
<accession>A0A6V7D0D9</accession>
<name>A0A6V7D0D9_9XANT</name>
<dbReference type="EMBL" id="LR828253">
    <property type="protein sequence ID" value="CAD0325295.1"/>
    <property type="molecule type" value="Genomic_DNA"/>
</dbReference>
<gene>
    <name evidence="1" type="ORF">CFBP8129_18600</name>
</gene>
<evidence type="ECO:0000313" key="1">
    <source>
        <dbReference type="EMBL" id="CAD0325295.1"/>
    </source>
</evidence>
<proteinExistence type="predicted"/>
<organism evidence="1">
    <name type="scientific">Xanthomonas hortorum pv. gardneri</name>
    <dbReference type="NCBI Taxonomy" id="2754056"/>
    <lineage>
        <taxon>Bacteria</taxon>
        <taxon>Pseudomonadati</taxon>
        <taxon>Pseudomonadota</taxon>
        <taxon>Gammaproteobacteria</taxon>
        <taxon>Lysobacterales</taxon>
        <taxon>Lysobacteraceae</taxon>
        <taxon>Xanthomonas</taxon>
    </lineage>
</organism>
<reference evidence="1" key="1">
    <citation type="submission" date="2020-07" db="EMBL/GenBank/DDBJ databases">
        <authorList>
            <person name="Pothier F. J."/>
        </authorList>
    </citation>
    <scope>NUCLEOTIDE SEQUENCE</scope>
    <source>
        <strain evidence="1">CFBP 8129</strain>
    </source>
</reference>
<sequence>MGAIGEQELAGELGEVAAMMLQELRYEEAKARAEQVRNKLYSNSGR</sequence>
<protein>
    <submittedName>
        <fullName evidence="1">Uncharacterized protein</fullName>
    </submittedName>
</protein>